<protein>
    <submittedName>
        <fullName evidence="1">Uncharacterized protein</fullName>
    </submittedName>
</protein>
<dbReference type="AlphaFoldDB" id="A0A2S7IJM2"/>
<gene>
    <name evidence="1" type="ORF">C5O19_16305</name>
</gene>
<name>A0A2S7IJM2_9BACT</name>
<proteinExistence type="predicted"/>
<dbReference type="RefSeq" id="WP_104714471.1">
    <property type="nucleotide sequence ID" value="NZ_PTRA01000002.1"/>
</dbReference>
<keyword evidence="2" id="KW-1185">Reference proteome</keyword>
<sequence>MNRLLLLLTYLLVCSACHKNEYSDGKVIKQGDTYKTGAVLPELRSIKNDTAWLALYPSAQVFFLDMKLRNSEKYVKAIRSAEKKRTPVRAKVFKHSTMNRGAEVAEILPPTAQDLAAFKAAMRK</sequence>
<evidence type="ECO:0000313" key="1">
    <source>
        <dbReference type="EMBL" id="PQA56897.1"/>
    </source>
</evidence>
<dbReference type="Gene3D" id="2.40.50.340">
    <property type="match status" value="1"/>
</dbReference>
<dbReference type="Proteomes" id="UP000239590">
    <property type="component" value="Unassembled WGS sequence"/>
</dbReference>
<comment type="caution">
    <text evidence="1">The sequence shown here is derived from an EMBL/GenBank/DDBJ whole genome shotgun (WGS) entry which is preliminary data.</text>
</comment>
<reference evidence="2" key="1">
    <citation type="submission" date="2018-02" db="EMBL/GenBank/DDBJ databases">
        <title>Genome sequencing of Solimonas sp. HR-BB.</title>
        <authorList>
            <person name="Lee Y."/>
            <person name="Jeon C.O."/>
        </authorList>
    </citation>
    <scope>NUCLEOTIDE SEQUENCE [LARGE SCALE GENOMIC DNA]</scope>
    <source>
        <strain evidence="2">HR-U</strain>
    </source>
</reference>
<organism evidence="1 2">
    <name type="scientific">Siphonobacter curvatus</name>
    <dbReference type="NCBI Taxonomy" id="2094562"/>
    <lineage>
        <taxon>Bacteria</taxon>
        <taxon>Pseudomonadati</taxon>
        <taxon>Bacteroidota</taxon>
        <taxon>Cytophagia</taxon>
        <taxon>Cytophagales</taxon>
        <taxon>Cytophagaceae</taxon>
        <taxon>Siphonobacter</taxon>
    </lineage>
</organism>
<dbReference type="OrthoDB" id="770610at2"/>
<dbReference type="EMBL" id="PTRA01000002">
    <property type="protein sequence ID" value="PQA56897.1"/>
    <property type="molecule type" value="Genomic_DNA"/>
</dbReference>
<accession>A0A2S7IJM2</accession>
<evidence type="ECO:0000313" key="2">
    <source>
        <dbReference type="Proteomes" id="UP000239590"/>
    </source>
</evidence>